<gene>
    <name evidence="1" type="ORF">EBN03_03670</name>
</gene>
<reference evidence="1 2" key="1">
    <citation type="submission" date="2018-10" db="EMBL/GenBank/DDBJ databases">
        <title>Isolation from cow dung.</title>
        <authorList>
            <person name="Ling L."/>
        </authorList>
    </citation>
    <scope>NUCLEOTIDE SEQUENCE [LARGE SCALE GENOMIC DNA]</scope>
    <source>
        <strain evidence="1 2">NEAU-LL90</strain>
    </source>
</reference>
<dbReference type="OrthoDB" id="7189707at2"/>
<proteinExistence type="predicted"/>
<dbReference type="AlphaFoldDB" id="A0A3M2LF01"/>
<comment type="caution">
    <text evidence="1">The sequence shown here is derived from an EMBL/GenBank/DDBJ whole genome shotgun (WGS) entry which is preliminary data.</text>
</comment>
<dbReference type="RefSeq" id="WP_122186355.1">
    <property type="nucleotide sequence ID" value="NZ_RFFH01000001.1"/>
</dbReference>
<sequence length="161" mass="18486">MRTAEPLRHKDTGLILAHFAARILVVCPECGGRAVDRHRPGVEEPRFPGQYYSSPRRVICSCGYARDVDRLPCPCCAPQPRLWLRTRCAGRILWAYNEEHIDELTRFVAATLREDHRRYHRSMPSCLPTWMKRAANRTEVLNGLARLRLLAADHSPSNRAD</sequence>
<evidence type="ECO:0000313" key="2">
    <source>
        <dbReference type="Proteomes" id="UP000279275"/>
    </source>
</evidence>
<protein>
    <submittedName>
        <fullName evidence="1">Uncharacterized protein</fullName>
    </submittedName>
</protein>
<organism evidence="1 2">
    <name type="scientific">Nocardia stercoris</name>
    <dbReference type="NCBI Taxonomy" id="2483361"/>
    <lineage>
        <taxon>Bacteria</taxon>
        <taxon>Bacillati</taxon>
        <taxon>Actinomycetota</taxon>
        <taxon>Actinomycetes</taxon>
        <taxon>Mycobacteriales</taxon>
        <taxon>Nocardiaceae</taxon>
        <taxon>Nocardia</taxon>
    </lineage>
</organism>
<evidence type="ECO:0000313" key="1">
    <source>
        <dbReference type="EMBL" id="RMI35380.1"/>
    </source>
</evidence>
<name>A0A3M2LF01_9NOCA</name>
<dbReference type="EMBL" id="RFFH01000001">
    <property type="protein sequence ID" value="RMI35380.1"/>
    <property type="molecule type" value="Genomic_DNA"/>
</dbReference>
<accession>A0A3M2LF01</accession>
<dbReference type="Proteomes" id="UP000279275">
    <property type="component" value="Unassembled WGS sequence"/>
</dbReference>
<keyword evidence="2" id="KW-1185">Reference proteome</keyword>